<feature type="transmembrane region" description="Helical" evidence="7">
    <location>
        <begin position="240"/>
        <end position="264"/>
    </location>
</feature>
<feature type="domain" description="ABC transmembrane type-1" evidence="8">
    <location>
        <begin position="73"/>
        <end position="264"/>
    </location>
</feature>
<dbReference type="PANTHER" id="PTHR32243:SF18">
    <property type="entry name" value="INNER MEMBRANE ABC TRANSPORTER PERMEASE PROTEIN YCJP"/>
    <property type="match status" value="1"/>
</dbReference>
<gene>
    <name evidence="9" type="ORF">N1032_15700</name>
</gene>
<dbReference type="InterPro" id="IPR035906">
    <property type="entry name" value="MetI-like_sf"/>
</dbReference>
<evidence type="ECO:0000256" key="3">
    <source>
        <dbReference type="ARBA" id="ARBA00022475"/>
    </source>
</evidence>
<organism evidence="9 10">
    <name type="scientific">Herbiconiux daphne</name>
    <dbReference type="NCBI Taxonomy" id="2970914"/>
    <lineage>
        <taxon>Bacteria</taxon>
        <taxon>Bacillati</taxon>
        <taxon>Actinomycetota</taxon>
        <taxon>Actinomycetes</taxon>
        <taxon>Micrococcales</taxon>
        <taxon>Microbacteriaceae</taxon>
        <taxon>Herbiconiux</taxon>
    </lineage>
</organism>
<evidence type="ECO:0000256" key="5">
    <source>
        <dbReference type="ARBA" id="ARBA00022989"/>
    </source>
</evidence>
<comment type="subcellular location">
    <subcellularLocation>
        <location evidence="1 7">Cell membrane</location>
        <topology evidence="1 7">Multi-pass membrane protein</topology>
    </subcellularLocation>
</comment>
<evidence type="ECO:0000259" key="8">
    <source>
        <dbReference type="PROSITE" id="PS50928"/>
    </source>
</evidence>
<dbReference type="PROSITE" id="PS50928">
    <property type="entry name" value="ABC_TM1"/>
    <property type="match status" value="1"/>
</dbReference>
<evidence type="ECO:0000256" key="6">
    <source>
        <dbReference type="ARBA" id="ARBA00023136"/>
    </source>
</evidence>
<comment type="similarity">
    <text evidence="7">Belongs to the binding-protein-dependent transport system permease family.</text>
</comment>
<dbReference type="SUPFAM" id="SSF161098">
    <property type="entry name" value="MetI-like"/>
    <property type="match status" value="1"/>
</dbReference>
<evidence type="ECO:0000313" key="9">
    <source>
        <dbReference type="EMBL" id="MCS5735191.1"/>
    </source>
</evidence>
<dbReference type="PANTHER" id="PTHR32243">
    <property type="entry name" value="MALTOSE TRANSPORT SYSTEM PERMEASE-RELATED"/>
    <property type="match status" value="1"/>
</dbReference>
<comment type="caution">
    <text evidence="9">The sequence shown here is derived from an EMBL/GenBank/DDBJ whole genome shotgun (WGS) entry which is preliminary data.</text>
</comment>
<keyword evidence="6 7" id="KW-0472">Membrane</keyword>
<name>A0ABT2H5J4_9MICO</name>
<feature type="transmembrane region" description="Helical" evidence="7">
    <location>
        <begin position="16"/>
        <end position="37"/>
    </location>
</feature>
<evidence type="ECO:0000256" key="2">
    <source>
        <dbReference type="ARBA" id="ARBA00022448"/>
    </source>
</evidence>
<feature type="transmembrane region" description="Helical" evidence="7">
    <location>
        <begin position="75"/>
        <end position="98"/>
    </location>
</feature>
<feature type="transmembrane region" description="Helical" evidence="7">
    <location>
        <begin position="197"/>
        <end position="220"/>
    </location>
</feature>
<protein>
    <submittedName>
        <fullName evidence="9">Carbohydrate ABC transporter permease</fullName>
    </submittedName>
</protein>
<dbReference type="Gene3D" id="1.10.3720.10">
    <property type="entry name" value="MetI-like"/>
    <property type="match status" value="1"/>
</dbReference>
<accession>A0ABT2H5J4</accession>
<keyword evidence="5 7" id="KW-1133">Transmembrane helix</keyword>
<evidence type="ECO:0000256" key="4">
    <source>
        <dbReference type="ARBA" id="ARBA00022692"/>
    </source>
</evidence>
<evidence type="ECO:0000256" key="1">
    <source>
        <dbReference type="ARBA" id="ARBA00004651"/>
    </source>
</evidence>
<keyword evidence="3" id="KW-1003">Cell membrane</keyword>
<evidence type="ECO:0000313" key="10">
    <source>
        <dbReference type="Proteomes" id="UP001165586"/>
    </source>
</evidence>
<dbReference type="CDD" id="cd06261">
    <property type="entry name" value="TM_PBP2"/>
    <property type="match status" value="1"/>
</dbReference>
<feature type="transmembrane region" description="Helical" evidence="7">
    <location>
        <begin position="110"/>
        <end position="132"/>
    </location>
</feature>
<dbReference type="EMBL" id="JANLCJ010000005">
    <property type="protein sequence ID" value="MCS5735191.1"/>
    <property type="molecule type" value="Genomic_DNA"/>
</dbReference>
<keyword evidence="10" id="KW-1185">Reference proteome</keyword>
<feature type="transmembrane region" description="Helical" evidence="7">
    <location>
        <begin position="138"/>
        <end position="160"/>
    </location>
</feature>
<dbReference type="Pfam" id="PF00528">
    <property type="entry name" value="BPD_transp_1"/>
    <property type="match status" value="1"/>
</dbReference>
<evidence type="ECO:0000256" key="7">
    <source>
        <dbReference type="RuleBase" id="RU363032"/>
    </source>
</evidence>
<keyword evidence="4 7" id="KW-0812">Transmembrane</keyword>
<dbReference type="InterPro" id="IPR000515">
    <property type="entry name" value="MetI-like"/>
</dbReference>
<dbReference type="Proteomes" id="UP001165586">
    <property type="component" value="Unassembled WGS sequence"/>
</dbReference>
<keyword evidence="2 7" id="KW-0813">Transport</keyword>
<sequence length="278" mass="29702">MTAVPVSRRRRRRVGWLLTLASVAILVVYLFPIFWMLSASLQPGVTSANIEWVPPAPSLDGYSTVFEDGLDALRVSLIVAFGSVALTLVIAVPAAYALSRVRSRTVGVALVLLLLAQMIPSIVLANSFYAMFNSWGILNTYVGLILADATAGVPFAVIVLRAFMLRLDHDIVEAGKLDGLGPIGSLLRIVVPLSRNAIITAGVFTFLFAWGDLLFGLTLVTQDQMYPMTVFVYALTSSQVTSWAAVMAASLVASVPALIVVFAAQRYIKAGIAVGGGR</sequence>
<dbReference type="RefSeq" id="WP_259540098.1">
    <property type="nucleotide sequence ID" value="NZ_JANLCJ010000005.1"/>
</dbReference>
<dbReference type="InterPro" id="IPR050901">
    <property type="entry name" value="BP-dep_ABC_trans_perm"/>
</dbReference>
<reference evidence="9" key="1">
    <citation type="submission" date="2022-08" db="EMBL/GenBank/DDBJ databases">
        <authorList>
            <person name="Deng Y."/>
            <person name="Han X.-F."/>
            <person name="Zhang Y.-Q."/>
        </authorList>
    </citation>
    <scope>NUCLEOTIDE SEQUENCE</scope>
    <source>
        <strain evidence="9">CPCC 203386</strain>
    </source>
</reference>
<proteinExistence type="inferred from homology"/>